<feature type="region of interest" description="Disordered" evidence="2">
    <location>
        <begin position="259"/>
        <end position="281"/>
    </location>
</feature>
<evidence type="ECO:0000313" key="4">
    <source>
        <dbReference type="Proteomes" id="UP000022311"/>
    </source>
</evidence>
<dbReference type="Pfam" id="PF05929">
    <property type="entry name" value="Phage_GPO"/>
    <property type="match status" value="1"/>
</dbReference>
<dbReference type="EMBL" id="JALD01000069">
    <property type="protein sequence ID" value="EUD09675.1"/>
    <property type="molecule type" value="Genomic_DNA"/>
</dbReference>
<name>A0AAV3M1J0_9GAMM</name>
<comment type="caution">
    <text evidence="3">The sequence shown here is derived from an EMBL/GenBank/DDBJ whole genome shotgun (WGS) entry which is preliminary data.</text>
</comment>
<gene>
    <name evidence="3" type="ORF">HMPREF1563_2869</name>
</gene>
<sequence>MSQLMTNWLCIATEGDTVDGRRIEAAWLEEAAELYDPHLYTACIWPEHERCFGSVGEVLAVKAERDGEGVLKLYAQLCPNLHLLQANRDGQLLFTSAEFTPDGNFRGTGKTYLEGLGVTCSPASVGTTRLRFKSGKNGYRYGSFKPLVIDEVKQFKEKQNMAKDKKSGWKRFFEIDEPSDAETPSTDATTLENIKEALQEFDLRLKKIEERLDSTETDIEEVQEDIDVISDVVDTAEFKQLKDNLPKILSNFSKLDEKVTNLPKQNPRSDKGKNKRFNHLV</sequence>
<evidence type="ECO:0000313" key="3">
    <source>
        <dbReference type="EMBL" id="EUD09675.1"/>
    </source>
</evidence>
<accession>A0AAV3M1J0</accession>
<feature type="coiled-coil region" evidence="1">
    <location>
        <begin position="191"/>
        <end position="225"/>
    </location>
</feature>
<keyword evidence="1" id="KW-0175">Coiled coil</keyword>
<proteinExistence type="predicted"/>
<evidence type="ECO:0000256" key="2">
    <source>
        <dbReference type="SAM" id="MobiDB-lite"/>
    </source>
</evidence>
<dbReference type="RefSeq" id="WP_036963479.1">
    <property type="nucleotide sequence ID" value="NZ_JALD01000069.1"/>
</dbReference>
<dbReference type="InterPro" id="IPR009228">
    <property type="entry name" value="Capsid_scaffold_GpO"/>
</dbReference>
<dbReference type="Proteomes" id="UP000022311">
    <property type="component" value="Unassembled WGS sequence"/>
</dbReference>
<dbReference type="AlphaFoldDB" id="A0AAV3M1J0"/>
<protein>
    <submittedName>
        <fullName evidence="3">Capsid scaffolding protein serine peptidase</fullName>
    </submittedName>
</protein>
<evidence type="ECO:0000256" key="1">
    <source>
        <dbReference type="SAM" id="Coils"/>
    </source>
</evidence>
<reference evidence="3 4" key="1">
    <citation type="submission" date="2014-01" db="EMBL/GenBank/DDBJ databases">
        <authorList>
            <person name="Durkin A.S."/>
            <person name="McCorrison J."/>
            <person name="Torralba M."/>
            <person name="Gillis M."/>
            <person name="Haft D.H."/>
            <person name="Methe B."/>
            <person name="Sutton G."/>
            <person name="Nelson K.E."/>
        </authorList>
    </citation>
    <scope>NUCLEOTIDE SEQUENCE [LARGE SCALE GENOMIC DNA]</scope>
    <source>
        <strain evidence="3 4">205/92</strain>
    </source>
</reference>
<organism evidence="3 4">
    <name type="scientific">Providencia alcalifaciens 205/92</name>
    <dbReference type="NCBI Taxonomy" id="1256988"/>
    <lineage>
        <taxon>Bacteria</taxon>
        <taxon>Pseudomonadati</taxon>
        <taxon>Pseudomonadota</taxon>
        <taxon>Gammaproteobacteria</taxon>
        <taxon>Enterobacterales</taxon>
        <taxon>Morganellaceae</taxon>
        <taxon>Providencia</taxon>
    </lineage>
</organism>